<accession>A0AAV1DM05</accession>
<evidence type="ECO:0000313" key="3">
    <source>
        <dbReference type="Proteomes" id="UP001161247"/>
    </source>
</evidence>
<evidence type="ECO:0000256" key="1">
    <source>
        <dbReference type="SAM" id="MobiDB-lite"/>
    </source>
</evidence>
<feature type="compositionally biased region" description="Acidic residues" evidence="1">
    <location>
        <begin position="81"/>
        <end position="97"/>
    </location>
</feature>
<reference evidence="2" key="1">
    <citation type="submission" date="2023-03" db="EMBL/GenBank/DDBJ databases">
        <authorList>
            <person name="Julca I."/>
        </authorList>
    </citation>
    <scope>NUCLEOTIDE SEQUENCE</scope>
</reference>
<proteinExistence type="predicted"/>
<evidence type="ECO:0000313" key="2">
    <source>
        <dbReference type="EMBL" id="CAI9108846.1"/>
    </source>
</evidence>
<dbReference type="Proteomes" id="UP001161247">
    <property type="component" value="Chromosome 6"/>
</dbReference>
<gene>
    <name evidence="2" type="ORF">OLC1_LOCUS16848</name>
</gene>
<organism evidence="2 3">
    <name type="scientific">Oldenlandia corymbosa var. corymbosa</name>
    <dbReference type="NCBI Taxonomy" id="529605"/>
    <lineage>
        <taxon>Eukaryota</taxon>
        <taxon>Viridiplantae</taxon>
        <taxon>Streptophyta</taxon>
        <taxon>Embryophyta</taxon>
        <taxon>Tracheophyta</taxon>
        <taxon>Spermatophyta</taxon>
        <taxon>Magnoliopsida</taxon>
        <taxon>eudicotyledons</taxon>
        <taxon>Gunneridae</taxon>
        <taxon>Pentapetalae</taxon>
        <taxon>asterids</taxon>
        <taxon>lamiids</taxon>
        <taxon>Gentianales</taxon>
        <taxon>Rubiaceae</taxon>
        <taxon>Rubioideae</taxon>
        <taxon>Spermacoceae</taxon>
        <taxon>Hedyotis-Oldenlandia complex</taxon>
        <taxon>Oldenlandia</taxon>
    </lineage>
</organism>
<keyword evidence="3" id="KW-1185">Reference proteome</keyword>
<dbReference type="AlphaFoldDB" id="A0AAV1DM05"/>
<name>A0AAV1DM05_OLDCO</name>
<protein>
    <submittedName>
        <fullName evidence="2">OLC1v1008545C1</fullName>
    </submittedName>
</protein>
<sequence length="208" mass="24044">MEMCNSFIDCLGFCRPHKLFYVDPNVSEFDDIRRLTSEEDLKSLVELMYAQKKRAIVMYRIGLNEYDPLPGPRPKRPAYFDEGEETDADDEDYEPESDYSLLDSNDESICKYANESMHSSNWASLRMPSEFVPYAHVDAGAGDSESDYASCDNLHEVQGGDDEEHVEVKKFWEFNPKKEMHNPTFGVDQRFGDKWILTKSHQNTCYCG</sequence>
<feature type="region of interest" description="Disordered" evidence="1">
    <location>
        <begin position="72"/>
        <end position="98"/>
    </location>
</feature>
<dbReference type="EMBL" id="OX459123">
    <property type="protein sequence ID" value="CAI9108846.1"/>
    <property type="molecule type" value="Genomic_DNA"/>
</dbReference>